<dbReference type="OrthoDB" id="8879391at2759"/>
<comment type="caution">
    <text evidence="2">The sequence shown here is derived from an EMBL/GenBank/DDBJ whole genome shotgun (WGS) entry which is preliminary data.</text>
</comment>
<keyword evidence="1" id="KW-1133">Transmembrane helix</keyword>
<sequence>MYLRNSQKLLSPMHGEVNIADFTFNDSRHSQNREQQMSFEYFPSMELITTLYIGFLGLIFASFLVYLAEKDVADTKFKNFAEALWWGVREPDLEGVDGSFGTSRPSRRISEVHASCSLI</sequence>
<dbReference type="GO" id="GO:0008076">
    <property type="term" value="C:voltage-gated potassium channel complex"/>
    <property type="evidence" value="ECO:0007669"/>
    <property type="project" value="TreeGrafter"/>
</dbReference>
<dbReference type="SUPFAM" id="SSF81324">
    <property type="entry name" value="Voltage-gated potassium channels"/>
    <property type="match status" value="1"/>
</dbReference>
<dbReference type="Gene3D" id="1.10.287.70">
    <property type="match status" value="1"/>
</dbReference>
<reference evidence="2 3" key="1">
    <citation type="journal article" date="2019" name="Commun. Biol.">
        <title>The bagworm genome reveals a unique fibroin gene that provides high tensile strength.</title>
        <authorList>
            <person name="Kono N."/>
            <person name="Nakamura H."/>
            <person name="Ohtoshi R."/>
            <person name="Tomita M."/>
            <person name="Numata K."/>
            <person name="Arakawa K."/>
        </authorList>
    </citation>
    <scope>NUCLEOTIDE SEQUENCE [LARGE SCALE GENOMIC DNA]</scope>
</reference>
<organism evidence="2 3">
    <name type="scientific">Eumeta variegata</name>
    <name type="common">Bagworm moth</name>
    <name type="synonym">Eumeta japonica</name>
    <dbReference type="NCBI Taxonomy" id="151549"/>
    <lineage>
        <taxon>Eukaryota</taxon>
        <taxon>Metazoa</taxon>
        <taxon>Ecdysozoa</taxon>
        <taxon>Arthropoda</taxon>
        <taxon>Hexapoda</taxon>
        <taxon>Insecta</taxon>
        <taxon>Pterygota</taxon>
        <taxon>Neoptera</taxon>
        <taxon>Endopterygota</taxon>
        <taxon>Lepidoptera</taxon>
        <taxon>Glossata</taxon>
        <taxon>Ditrysia</taxon>
        <taxon>Tineoidea</taxon>
        <taxon>Psychidae</taxon>
        <taxon>Oiketicinae</taxon>
        <taxon>Eumeta</taxon>
    </lineage>
</organism>
<evidence type="ECO:0000256" key="1">
    <source>
        <dbReference type="SAM" id="Phobius"/>
    </source>
</evidence>
<keyword evidence="3" id="KW-1185">Reference proteome</keyword>
<name>A0A4C1TCC3_EUMVA</name>
<proteinExistence type="predicted"/>
<dbReference type="InterPro" id="IPR003937">
    <property type="entry name" value="K_chnl_volt-dep_KCNQ"/>
</dbReference>
<dbReference type="STRING" id="151549.A0A4C1TCC3"/>
<dbReference type="PANTHER" id="PTHR47735:SF9">
    <property type="entry name" value="POTASSIUM VOLTAGE-GATED CHANNEL SUBFAMILY KQT MEMBER 4-LIKE ISOFORM X1"/>
    <property type="match status" value="1"/>
</dbReference>
<dbReference type="Proteomes" id="UP000299102">
    <property type="component" value="Unassembled WGS sequence"/>
</dbReference>
<dbReference type="PANTHER" id="PTHR47735">
    <property type="entry name" value="POTASSIUM VOLTAGE-GATED CHANNEL SUBFAMILY KQT MEMBER 4"/>
    <property type="match status" value="1"/>
</dbReference>
<feature type="transmembrane region" description="Helical" evidence="1">
    <location>
        <begin position="47"/>
        <end position="68"/>
    </location>
</feature>
<keyword evidence="1" id="KW-0812">Transmembrane</keyword>
<dbReference type="AlphaFoldDB" id="A0A4C1TCC3"/>
<protein>
    <submittedName>
        <fullName evidence="2">Potassium voltage-gated channel subfamily KQT member 1</fullName>
    </submittedName>
</protein>
<dbReference type="GO" id="GO:0005249">
    <property type="term" value="F:voltage-gated potassium channel activity"/>
    <property type="evidence" value="ECO:0007669"/>
    <property type="project" value="InterPro"/>
</dbReference>
<evidence type="ECO:0000313" key="3">
    <source>
        <dbReference type="Proteomes" id="UP000299102"/>
    </source>
</evidence>
<gene>
    <name evidence="2" type="primary">kcnq1</name>
    <name evidence="2" type="ORF">EVAR_77877_1</name>
</gene>
<dbReference type="EMBL" id="BGZK01000047">
    <property type="protein sequence ID" value="GBP11784.1"/>
    <property type="molecule type" value="Genomic_DNA"/>
</dbReference>
<keyword evidence="1" id="KW-0472">Membrane</keyword>
<accession>A0A4C1TCC3</accession>
<evidence type="ECO:0000313" key="2">
    <source>
        <dbReference type="EMBL" id="GBP11784.1"/>
    </source>
</evidence>